<feature type="transmembrane region" description="Helical" evidence="9">
    <location>
        <begin position="29"/>
        <end position="47"/>
    </location>
</feature>
<feature type="transmembrane region" description="Helical" evidence="9">
    <location>
        <begin position="88"/>
        <end position="111"/>
    </location>
</feature>
<evidence type="ECO:0000259" key="10">
    <source>
        <dbReference type="Pfam" id="PF00999"/>
    </source>
</evidence>
<feature type="transmembrane region" description="Helical" evidence="9">
    <location>
        <begin position="225"/>
        <end position="253"/>
    </location>
</feature>
<keyword evidence="8 9" id="KW-0472">Membrane</keyword>
<gene>
    <name evidence="11" type="ORF">G1C98_1554</name>
</gene>
<reference evidence="11 12" key="1">
    <citation type="submission" date="2020-02" db="EMBL/GenBank/DDBJ databases">
        <title>Characterization of phylogenetic diversity of novel bifidobacterial species isolated in Czech ZOOs.</title>
        <authorList>
            <person name="Lugli G.A."/>
            <person name="Vera N.B."/>
            <person name="Ventura M."/>
        </authorList>
    </citation>
    <scope>NUCLEOTIDE SEQUENCE [LARGE SCALE GENOMIC DNA]</scope>
    <source>
        <strain evidence="11 12">DSM 109960</strain>
    </source>
</reference>
<evidence type="ECO:0000256" key="8">
    <source>
        <dbReference type="ARBA" id="ARBA00023136"/>
    </source>
</evidence>
<feature type="transmembrane region" description="Helical" evidence="9">
    <location>
        <begin position="117"/>
        <end position="136"/>
    </location>
</feature>
<evidence type="ECO:0000256" key="9">
    <source>
        <dbReference type="SAM" id="Phobius"/>
    </source>
</evidence>
<evidence type="ECO:0000256" key="6">
    <source>
        <dbReference type="ARBA" id="ARBA00022989"/>
    </source>
</evidence>
<evidence type="ECO:0000256" key="2">
    <source>
        <dbReference type="ARBA" id="ARBA00005551"/>
    </source>
</evidence>
<evidence type="ECO:0000256" key="7">
    <source>
        <dbReference type="ARBA" id="ARBA00023065"/>
    </source>
</evidence>
<keyword evidence="4" id="KW-0050">Antiport</keyword>
<evidence type="ECO:0000256" key="4">
    <source>
        <dbReference type="ARBA" id="ARBA00022449"/>
    </source>
</evidence>
<comment type="similarity">
    <text evidence="2">Belongs to the monovalent cation:proton antiporter 2 (CPA2) transporter (TC 2.A.37) family.</text>
</comment>
<comment type="subcellular location">
    <subcellularLocation>
        <location evidence="1">Membrane</location>
        <topology evidence="1">Multi-pass membrane protein</topology>
    </subcellularLocation>
</comment>
<dbReference type="Pfam" id="PF00999">
    <property type="entry name" value="Na_H_Exchanger"/>
    <property type="match status" value="1"/>
</dbReference>
<feature type="transmembrane region" description="Helical" evidence="9">
    <location>
        <begin position="6"/>
        <end position="22"/>
    </location>
</feature>
<dbReference type="InterPro" id="IPR038770">
    <property type="entry name" value="Na+/solute_symporter_sf"/>
</dbReference>
<keyword evidence="3" id="KW-0813">Transport</keyword>
<protein>
    <submittedName>
        <fullName evidence="11">Potassium transporter</fullName>
    </submittedName>
</protein>
<accession>A0A7Y0EUV6</accession>
<evidence type="ECO:0000256" key="1">
    <source>
        <dbReference type="ARBA" id="ARBA00004141"/>
    </source>
</evidence>
<dbReference type="RefSeq" id="WP_169080705.1">
    <property type="nucleotide sequence ID" value="NZ_JAAIIF010000014.1"/>
</dbReference>
<feature type="transmembrane region" description="Helical" evidence="9">
    <location>
        <begin position="299"/>
        <end position="321"/>
    </location>
</feature>
<keyword evidence="12" id="KW-1185">Reference proteome</keyword>
<organism evidence="11 12">
    <name type="scientific">Bifidobacterium erythrocebi</name>
    <dbReference type="NCBI Taxonomy" id="2675325"/>
    <lineage>
        <taxon>Bacteria</taxon>
        <taxon>Bacillati</taxon>
        <taxon>Actinomycetota</taxon>
        <taxon>Actinomycetes</taxon>
        <taxon>Bifidobacteriales</taxon>
        <taxon>Bifidobacteriaceae</taxon>
        <taxon>Bifidobacterium</taxon>
    </lineage>
</organism>
<dbReference type="GO" id="GO:0016020">
    <property type="term" value="C:membrane"/>
    <property type="evidence" value="ECO:0007669"/>
    <property type="project" value="UniProtKB-SubCell"/>
</dbReference>
<feature type="transmembrane region" description="Helical" evidence="9">
    <location>
        <begin position="175"/>
        <end position="196"/>
    </location>
</feature>
<dbReference type="InterPro" id="IPR006153">
    <property type="entry name" value="Cation/H_exchanger_TM"/>
</dbReference>
<feature type="transmembrane region" description="Helical" evidence="9">
    <location>
        <begin position="59"/>
        <end position="76"/>
    </location>
</feature>
<name>A0A7Y0EUV6_9BIFI</name>
<dbReference type="Gene3D" id="1.20.1530.20">
    <property type="match status" value="1"/>
</dbReference>
<keyword evidence="5 9" id="KW-0812">Transmembrane</keyword>
<feature type="domain" description="Cation/H+ exchanger transmembrane" evidence="10">
    <location>
        <begin position="13"/>
        <end position="381"/>
    </location>
</feature>
<proteinExistence type="inferred from homology"/>
<evidence type="ECO:0000313" key="11">
    <source>
        <dbReference type="EMBL" id="NMM96818.1"/>
    </source>
</evidence>
<keyword evidence="7" id="KW-0406">Ion transport</keyword>
<keyword evidence="6 9" id="KW-1133">Transmembrane helix</keyword>
<evidence type="ECO:0000256" key="3">
    <source>
        <dbReference type="ARBA" id="ARBA00022448"/>
    </source>
</evidence>
<dbReference type="Proteomes" id="UP000529710">
    <property type="component" value="Unassembled WGS sequence"/>
</dbReference>
<dbReference type="GO" id="GO:1902600">
    <property type="term" value="P:proton transmembrane transport"/>
    <property type="evidence" value="ECO:0007669"/>
    <property type="project" value="InterPro"/>
</dbReference>
<dbReference type="PANTHER" id="PTHR43562">
    <property type="entry name" value="NAPA-TYPE SODIUM/HYDROGEN ANTIPORTER"/>
    <property type="match status" value="1"/>
</dbReference>
<sequence length="500" mass="53699">MTHDLVSLTIIMAVAALCPIVARMIPGRFIPQTVLLLAAGAALGPYGCNVIQTTDAVELLSELGLAFLFLLAGYEIDPKQLSGHQGKVGLATWAVSLGIAWLAITLIPYFTALDMNSIAVIIALTTTALGTLMPILKERGLEGTPVGNAIISYGTWGELGPVLAMAILLSTRTGWQTLLVLGAFAAICVVCARIPVKARKAGHRAYRFLTENANTSSQTMMRMTVFLLVFLVTVSALFKLDVVLGAFAAGFILRYIIPDGMESLEMKLDGVGYGFLIPVFFVVSGAAIDVRAVAGEPGLLVTFIVMLMLIRTVPVYIAMSLDKKANPMSSHHRVTVALYCTTALPIIVAVTSLAVKAGTMQQSTASTLVAAGAITVFLMPLLGSLTYQVADVHPVTAVREIAHQPGDWRHIVHDHAEIRKLLHHRELIDRLLERNGLDPRGDAAGETGKADRTGKADGTGVQLLALARKARHEIDSRLEELGLDPETVHELPHDYRLPKN</sequence>
<dbReference type="GO" id="GO:0015297">
    <property type="term" value="F:antiporter activity"/>
    <property type="evidence" value="ECO:0007669"/>
    <property type="project" value="UniProtKB-KW"/>
</dbReference>
<feature type="transmembrane region" description="Helical" evidence="9">
    <location>
        <begin position="336"/>
        <end position="355"/>
    </location>
</feature>
<dbReference type="AlphaFoldDB" id="A0A7Y0EUV6"/>
<feature type="transmembrane region" description="Helical" evidence="9">
    <location>
        <begin position="367"/>
        <end position="387"/>
    </location>
</feature>
<evidence type="ECO:0000313" key="12">
    <source>
        <dbReference type="Proteomes" id="UP000529710"/>
    </source>
</evidence>
<feature type="transmembrane region" description="Helical" evidence="9">
    <location>
        <begin position="273"/>
        <end position="292"/>
    </location>
</feature>
<dbReference type="EMBL" id="JAAIIF010000014">
    <property type="protein sequence ID" value="NMM96818.1"/>
    <property type="molecule type" value="Genomic_DNA"/>
</dbReference>
<comment type="caution">
    <text evidence="11">The sequence shown here is derived from an EMBL/GenBank/DDBJ whole genome shotgun (WGS) entry which is preliminary data.</text>
</comment>
<dbReference type="PANTHER" id="PTHR43562:SF1">
    <property type="entry name" value="NA(+)_H(+) ANTIPORTER YJBQ-RELATED"/>
    <property type="match status" value="1"/>
</dbReference>
<evidence type="ECO:0000256" key="5">
    <source>
        <dbReference type="ARBA" id="ARBA00022692"/>
    </source>
</evidence>